<evidence type="ECO:0000313" key="2">
    <source>
        <dbReference type="Proteomes" id="UP000094329"/>
    </source>
</evidence>
<accession>A0ABX2ZXN0</accession>
<gene>
    <name evidence="1" type="ORF">BGC07_16485</name>
</gene>
<organism evidence="1 2">
    <name type="scientific">Piscirickettsia litoralis</name>
    <dbReference type="NCBI Taxonomy" id="1891921"/>
    <lineage>
        <taxon>Bacteria</taxon>
        <taxon>Pseudomonadati</taxon>
        <taxon>Pseudomonadota</taxon>
        <taxon>Gammaproteobacteria</taxon>
        <taxon>Thiotrichales</taxon>
        <taxon>Piscirickettsiaceae</taxon>
        <taxon>Piscirickettsia</taxon>
    </lineage>
</organism>
<comment type="caution">
    <text evidence="1">The sequence shown here is derived from an EMBL/GenBank/DDBJ whole genome shotgun (WGS) entry which is preliminary data.</text>
</comment>
<keyword evidence="2" id="KW-1185">Reference proteome</keyword>
<proteinExistence type="predicted"/>
<name>A0ABX2ZXN0_9GAMM</name>
<sequence>MFFDSEELAIFKARAVQFFQSRPDLLEKLRKHKGTLFWTQKELSLFDRTVFDGCNSAGYA</sequence>
<dbReference type="Proteomes" id="UP000094329">
    <property type="component" value="Unassembled WGS sequence"/>
</dbReference>
<reference evidence="1 2" key="1">
    <citation type="submission" date="2016-08" db="EMBL/GenBank/DDBJ databases">
        <title>Draft genome sequence of Candidatus Piscirickettsia litoralis, from seawater.</title>
        <authorList>
            <person name="Wan X."/>
            <person name="Lee A.J."/>
            <person name="Hou S."/>
            <person name="Donachie S.P."/>
        </authorList>
    </citation>
    <scope>NUCLEOTIDE SEQUENCE [LARGE SCALE GENOMIC DNA]</scope>
    <source>
        <strain evidence="1 2">Y2</strain>
    </source>
</reference>
<protein>
    <submittedName>
        <fullName evidence="1">Uncharacterized protein</fullName>
    </submittedName>
</protein>
<evidence type="ECO:0000313" key="1">
    <source>
        <dbReference type="EMBL" id="ODN41367.1"/>
    </source>
</evidence>
<dbReference type="EMBL" id="MDTU01000003">
    <property type="protein sequence ID" value="ODN41367.1"/>
    <property type="molecule type" value="Genomic_DNA"/>
</dbReference>